<keyword evidence="1" id="KW-0812">Transmembrane</keyword>
<reference evidence="2 3" key="1">
    <citation type="submission" date="2017-01" db="EMBL/GenBank/DDBJ databases">
        <authorList>
            <person name="Varghese N."/>
            <person name="Submissions S."/>
        </authorList>
    </citation>
    <scope>NUCLEOTIDE SEQUENCE [LARGE SCALE GENOMIC DNA]</scope>
    <source>
        <strain evidence="2 3">DSM 18447</strain>
    </source>
</reference>
<evidence type="ECO:0000313" key="3">
    <source>
        <dbReference type="Proteomes" id="UP000186216"/>
    </source>
</evidence>
<gene>
    <name evidence="2" type="ORF">SAMN05421772_101381</name>
</gene>
<organism evidence="2 3">
    <name type="scientific">Paracoccus saliphilus</name>
    <dbReference type="NCBI Taxonomy" id="405559"/>
    <lineage>
        <taxon>Bacteria</taxon>
        <taxon>Pseudomonadati</taxon>
        <taxon>Pseudomonadota</taxon>
        <taxon>Alphaproteobacteria</taxon>
        <taxon>Rhodobacterales</taxon>
        <taxon>Paracoccaceae</taxon>
        <taxon>Paracoccus</taxon>
    </lineage>
</organism>
<comment type="caution">
    <text evidence="2">The sequence shown here is derived from an EMBL/GenBank/DDBJ whole genome shotgun (WGS) entry which is preliminary data.</text>
</comment>
<feature type="transmembrane region" description="Helical" evidence="1">
    <location>
        <begin position="49"/>
        <end position="69"/>
    </location>
</feature>
<name>A0AA46A428_9RHOB</name>
<accession>A0AA46A428</accession>
<protein>
    <submittedName>
        <fullName evidence="2">Uncharacterized protein</fullName>
    </submittedName>
</protein>
<keyword evidence="1" id="KW-1133">Transmembrane helix</keyword>
<dbReference type="RefSeq" id="WP_076522481.1">
    <property type="nucleotide sequence ID" value="NZ_FTOU01000001.1"/>
</dbReference>
<dbReference type="AlphaFoldDB" id="A0AA46A428"/>
<dbReference type="Proteomes" id="UP000186216">
    <property type="component" value="Unassembled WGS sequence"/>
</dbReference>
<sequence length="87" mass="9460">MTSSTVTDRTAARAPQARNWLALAASPTFAFMAWVEAEGMAALCSPGTGIGSMSMMYLLMSLFHLPAWLRRDPHGSRTNRQPTTEGD</sequence>
<proteinExistence type="predicted"/>
<evidence type="ECO:0000256" key="1">
    <source>
        <dbReference type="SAM" id="Phobius"/>
    </source>
</evidence>
<dbReference type="EMBL" id="FTOU01000001">
    <property type="protein sequence ID" value="SIS54577.1"/>
    <property type="molecule type" value="Genomic_DNA"/>
</dbReference>
<feature type="transmembrane region" description="Helical" evidence="1">
    <location>
        <begin position="20"/>
        <end position="37"/>
    </location>
</feature>
<keyword evidence="1" id="KW-0472">Membrane</keyword>
<evidence type="ECO:0000313" key="2">
    <source>
        <dbReference type="EMBL" id="SIS54577.1"/>
    </source>
</evidence>